<dbReference type="Gene3D" id="3.40.30.10">
    <property type="entry name" value="Glutaredoxin"/>
    <property type="match status" value="1"/>
</dbReference>
<protein>
    <submittedName>
        <fullName evidence="1">Arsenic metallochaperone ArsD family protein</fullName>
    </submittedName>
</protein>
<dbReference type="Proteomes" id="UP000465035">
    <property type="component" value="Chromosome"/>
</dbReference>
<evidence type="ECO:0000313" key="1">
    <source>
        <dbReference type="EMBL" id="QHB51415.1"/>
    </source>
</evidence>
<accession>A0A6P1E6W7</accession>
<gene>
    <name evidence="1" type="ORF">GQR93_03885</name>
</gene>
<organism evidence="1 2">
    <name type="scientific">Lentilactobacillus hilgardii</name>
    <name type="common">Lactobacillus hilgardii</name>
    <dbReference type="NCBI Taxonomy" id="1588"/>
    <lineage>
        <taxon>Bacteria</taxon>
        <taxon>Bacillati</taxon>
        <taxon>Bacillota</taxon>
        <taxon>Bacilli</taxon>
        <taxon>Lactobacillales</taxon>
        <taxon>Lactobacillaceae</taxon>
        <taxon>Lentilactobacillus</taxon>
    </lineage>
</organism>
<dbReference type="GeneID" id="69057493"/>
<proteinExistence type="predicted"/>
<name>A0A6P1E6W7_LENHI</name>
<dbReference type="AlphaFoldDB" id="A0A6P1E6W7"/>
<dbReference type="SMR" id="A0A6P1E6W7"/>
<evidence type="ECO:0000313" key="2">
    <source>
        <dbReference type="Proteomes" id="UP000465035"/>
    </source>
</evidence>
<dbReference type="RefSeq" id="WP_003552444.1">
    <property type="nucleotide sequence ID" value="NZ_CABKOL010000106.1"/>
</dbReference>
<sequence length="114" mass="12885">MLEITYFIKQNEKDPLLDIFRSLVTSQSRNNHKAFFKDKTLNITQIQTAADISAIKNGGVQAILKKNGVKSLPIVTVNQKIRKIGQLLEISELEDLIDGLSIQVDEETRNKLHP</sequence>
<reference evidence="1 2" key="1">
    <citation type="submission" date="2019-12" db="EMBL/GenBank/DDBJ databases">
        <title>Lactobacillus hilgardii FLUB.</title>
        <authorList>
            <person name="Gustaw K."/>
        </authorList>
    </citation>
    <scope>NUCLEOTIDE SEQUENCE [LARGE SCALE GENOMIC DNA]</scope>
    <source>
        <strain evidence="1 2">FLUB</strain>
    </source>
</reference>
<dbReference type="EMBL" id="CP047121">
    <property type="protein sequence ID" value="QHB51415.1"/>
    <property type="molecule type" value="Genomic_DNA"/>
</dbReference>